<reference evidence="1 2" key="1">
    <citation type="submission" date="2018-06" db="EMBL/GenBank/DDBJ databases">
        <title>Complete genome of Desulfovibrio indonesiensis P37SLT.</title>
        <authorList>
            <person name="Crispim J.S."/>
            <person name="Vidigal P.M.P."/>
            <person name="Silva L.C.F."/>
            <person name="Laguardia C.N."/>
            <person name="Araujo L.C."/>
            <person name="Dias R.S."/>
            <person name="Sousa M.P."/>
            <person name="Paula S.O."/>
            <person name="Silva C."/>
        </authorList>
    </citation>
    <scope>NUCLEOTIDE SEQUENCE [LARGE SCALE GENOMIC DNA]</scope>
    <source>
        <strain evidence="1 2">P37SLT</strain>
    </source>
</reference>
<dbReference type="OrthoDB" id="8966807at2"/>
<dbReference type="AlphaFoldDB" id="A0A7M3MAF0"/>
<name>A0A7M3MAF0_9BACT</name>
<gene>
    <name evidence="1" type="ORF">DPQ33_17990</name>
</gene>
<evidence type="ECO:0000313" key="1">
    <source>
        <dbReference type="EMBL" id="TVM14024.1"/>
    </source>
</evidence>
<dbReference type="EMBL" id="QMIE01000030">
    <property type="protein sequence ID" value="TVM14024.1"/>
    <property type="molecule type" value="Genomic_DNA"/>
</dbReference>
<dbReference type="RefSeq" id="WP_144304606.1">
    <property type="nucleotide sequence ID" value="NZ_QMIE01000030.1"/>
</dbReference>
<keyword evidence="2" id="KW-1185">Reference proteome</keyword>
<proteinExistence type="predicted"/>
<sequence length="110" mass="12899">MPTKKHRLRAYVTPEEYEQIIHQAEQYNLSVSAFVRKVALGEPLPNVDYAKTRLELLRINADMGRLGGLFKFWLGDKDRSAQEATPQLRELLHEIEKRQLELKEVVRQIK</sequence>
<dbReference type="Proteomes" id="UP000448292">
    <property type="component" value="Unassembled WGS sequence"/>
</dbReference>
<dbReference type="Pfam" id="PF21983">
    <property type="entry name" value="NikA-like"/>
    <property type="match status" value="1"/>
</dbReference>
<protein>
    <submittedName>
        <fullName evidence="1">Pirin</fullName>
    </submittedName>
</protein>
<evidence type="ECO:0000313" key="2">
    <source>
        <dbReference type="Proteomes" id="UP000448292"/>
    </source>
</evidence>
<organism evidence="1 2">
    <name type="scientific">Oceanidesulfovibrio indonesiensis</name>
    <dbReference type="NCBI Taxonomy" id="54767"/>
    <lineage>
        <taxon>Bacteria</taxon>
        <taxon>Pseudomonadati</taxon>
        <taxon>Thermodesulfobacteriota</taxon>
        <taxon>Desulfovibrionia</taxon>
        <taxon>Desulfovibrionales</taxon>
        <taxon>Desulfovibrionaceae</taxon>
        <taxon>Oceanidesulfovibrio</taxon>
    </lineage>
</organism>
<comment type="caution">
    <text evidence="1">The sequence shown here is derived from an EMBL/GenBank/DDBJ whole genome shotgun (WGS) entry which is preliminary data.</text>
</comment>
<dbReference type="InterPro" id="IPR053842">
    <property type="entry name" value="NikA-like"/>
</dbReference>
<accession>A0A7M3MAF0</accession>